<dbReference type="PANTHER" id="PTHR48079:SF6">
    <property type="entry name" value="NAD(P)-BINDING DOMAIN-CONTAINING PROTEIN-RELATED"/>
    <property type="match status" value="1"/>
</dbReference>
<dbReference type="Gene3D" id="3.40.50.720">
    <property type="entry name" value="NAD(P)-binding Rossmann-like Domain"/>
    <property type="match status" value="1"/>
</dbReference>
<sequence>MMNNKLVILGAGWLGSALLREAKTNGWHVQATRRTEERSEDIKAFCVTDSVLHHTLTLNDAYWVCAIPPRMRQSESVYLETLTFALETAKLMQCRGFLLCSSTAVYGTESGHFDEQAPLAPKETKRQQILQTAEQMVFEQGGKVVRLAGLVGPDREPGRFIAGKQLSSSSQARVNMVHQQDVVDGLLRILSCWDDAKPVYNLCHPSHPTKQQYYQLHCEQYGSEQPSFASDEVISRVIDGSAMTELGFEYRQMI</sequence>
<dbReference type="GO" id="GO:0004029">
    <property type="term" value="F:aldehyde dehydrogenase (NAD+) activity"/>
    <property type="evidence" value="ECO:0007669"/>
    <property type="project" value="TreeGrafter"/>
</dbReference>
<proteinExistence type="predicted"/>
<accession>A0A0C1QE29</accession>
<evidence type="ECO:0000313" key="2">
    <source>
        <dbReference type="EMBL" id="KID58936.1"/>
    </source>
</evidence>
<dbReference type="AlphaFoldDB" id="A0A0C1QE29"/>
<name>A0A0C1QE29_9GAMM</name>
<feature type="domain" description="NAD-dependent epimerase/dehydratase" evidence="1">
    <location>
        <begin position="8"/>
        <end position="202"/>
    </location>
</feature>
<dbReference type="PANTHER" id="PTHR48079">
    <property type="entry name" value="PROTEIN YEEZ"/>
    <property type="match status" value="1"/>
</dbReference>
<dbReference type="SUPFAM" id="SSF51735">
    <property type="entry name" value="NAD(P)-binding Rossmann-fold domains"/>
    <property type="match status" value="1"/>
</dbReference>
<dbReference type="Proteomes" id="UP000031327">
    <property type="component" value="Unassembled WGS sequence"/>
</dbReference>
<dbReference type="GO" id="GO:0005737">
    <property type="term" value="C:cytoplasm"/>
    <property type="evidence" value="ECO:0007669"/>
    <property type="project" value="TreeGrafter"/>
</dbReference>
<reference evidence="2 3" key="1">
    <citation type="submission" date="2014-12" db="EMBL/GenBank/DDBJ databases">
        <title>Draft Genome Sequence of Pseudoalteromonas luteoviolacea HI1.</title>
        <authorList>
            <person name="Asahina A.Y."/>
            <person name="Hadfield M.G."/>
        </authorList>
    </citation>
    <scope>NUCLEOTIDE SEQUENCE [LARGE SCALE GENOMIC DNA]</scope>
    <source>
        <strain evidence="2 3">HI1</strain>
    </source>
</reference>
<dbReference type="Pfam" id="PF01370">
    <property type="entry name" value="Epimerase"/>
    <property type="match status" value="1"/>
</dbReference>
<dbReference type="InterPro" id="IPR001509">
    <property type="entry name" value="Epimerase_deHydtase"/>
</dbReference>
<dbReference type="EMBL" id="JWIC01000001">
    <property type="protein sequence ID" value="KID58936.1"/>
    <property type="molecule type" value="Genomic_DNA"/>
</dbReference>
<comment type="caution">
    <text evidence="2">The sequence shown here is derived from an EMBL/GenBank/DDBJ whole genome shotgun (WGS) entry which is preliminary data.</text>
</comment>
<evidence type="ECO:0000313" key="3">
    <source>
        <dbReference type="Proteomes" id="UP000031327"/>
    </source>
</evidence>
<dbReference type="InterPro" id="IPR036291">
    <property type="entry name" value="NAD(P)-bd_dom_sf"/>
</dbReference>
<protein>
    <submittedName>
        <fullName evidence="2">NADP-binding protein</fullName>
    </submittedName>
</protein>
<organism evidence="2 3">
    <name type="scientific">Pseudoalteromonas luteoviolacea</name>
    <dbReference type="NCBI Taxonomy" id="43657"/>
    <lineage>
        <taxon>Bacteria</taxon>
        <taxon>Pseudomonadati</taxon>
        <taxon>Pseudomonadota</taxon>
        <taxon>Gammaproteobacteria</taxon>
        <taxon>Alteromonadales</taxon>
        <taxon>Pseudoalteromonadaceae</taxon>
        <taxon>Pseudoalteromonas</taxon>
    </lineage>
</organism>
<evidence type="ECO:0000259" key="1">
    <source>
        <dbReference type="Pfam" id="PF01370"/>
    </source>
</evidence>
<dbReference type="OrthoDB" id="751203at2"/>
<gene>
    <name evidence="2" type="ORF">JF50_00250</name>
</gene>
<dbReference type="RefSeq" id="WP_039607543.1">
    <property type="nucleotide sequence ID" value="NZ_JWIC01000001.1"/>
</dbReference>
<dbReference type="InterPro" id="IPR051783">
    <property type="entry name" value="NAD(P)-dependent_oxidoreduct"/>
</dbReference>